<name>A0A1K1P8Q9_9FLAO</name>
<protein>
    <submittedName>
        <fullName evidence="1">Gliding motility-associated lipoprotein GldB</fullName>
    </submittedName>
</protein>
<dbReference type="PROSITE" id="PS51257">
    <property type="entry name" value="PROKAR_LIPOPROTEIN"/>
    <property type="match status" value="1"/>
</dbReference>
<dbReference type="Proteomes" id="UP000183257">
    <property type="component" value="Unassembled WGS sequence"/>
</dbReference>
<dbReference type="OrthoDB" id="976022at2"/>
<keyword evidence="1" id="KW-0449">Lipoprotein</keyword>
<evidence type="ECO:0000313" key="2">
    <source>
        <dbReference type="Proteomes" id="UP000183257"/>
    </source>
</evidence>
<dbReference type="Pfam" id="PF25594">
    <property type="entry name" value="GldB_lipo"/>
    <property type="match status" value="1"/>
</dbReference>
<dbReference type="EMBL" id="FPIY01000002">
    <property type="protein sequence ID" value="SFW43865.1"/>
    <property type="molecule type" value="Genomic_DNA"/>
</dbReference>
<dbReference type="NCBIfam" id="TIGR03514">
    <property type="entry name" value="GldB_lipo"/>
    <property type="match status" value="1"/>
</dbReference>
<reference evidence="2" key="1">
    <citation type="submission" date="2016-11" db="EMBL/GenBank/DDBJ databases">
        <authorList>
            <person name="Varghese N."/>
            <person name="Submissions S."/>
        </authorList>
    </citation>
    <scope>NUCLEOTIDE SEQUENCE [LARGE SCALE GENOMIC DNA]</scope>
    <source>
        <strain evidence="2">DSM 24786</strain>
    </source>
</reference>
<sequence>MRQPFYILFFVFTLFLSCKQESKEAKEIAKVTVALDISRFDREIADAKPADIPALKEKYPYLFPSQYPDSIWVDKLRDTLQISLLKEVNSTFGDFKKESQDLKMFYQHVKYFFPEEIEPKVVTVISDVNYNSPVILTNKLLLLGLDNYLGSDHKFYQGLQNYIAEGLDKKYLITDVANAYAKKVVPYPTRDRTFLGQLVYYGKELYVKDKLIPFVTDAEKIKYSQEDLDWAFVNEEQIWRNYIQNQYLYSTDKNLNKRFLDPAPFSKFQLELDSESPGRLGRFLGWQIVRSFMNNNEVTLQQMLNLSAEEIFKKSNYKPKR</sequence>
<dbReference type="InterPro" id="IPR019853">
    <property type="entry name" value="GldB-like"/>
</dbReference>
<dbReference type="RefSeq" id="WP_072303335.1">
    <property type="nucleotide sequence ID" value="NZ_FPIY01000002.1"/>
</dbReference>
<dbReference type="STRING" id="76595.SAMN05660313_01682"/>
<accession>A0A1K1P8Q9</accession>
<dbReference type="AlphaFoldDB" id="A0A1K1P8Q9"/>
<keyword evidence="2" id="KW-1185">Reference proteome</keyword>
<gene>
    <name evidence="1" type="ORF">SAMN05660313_01682</name>
</gene>
<organism evidence="1 2">
    <name type="scientific">Cellulophaga fucicola</name>
    <dbReference type="NCBI Taxonomy" id="76595"/>
    <lineage>
        <taxon>Bacteria</taxon>
        <taxon>Pseudomonadati</taxon>
        <taxon>Bacteroidota</taxon>
        <taxon>Flavobacteriia</taxon>
        <taxon>Flavobacteriales</taxon>
        <taxon>Flavobacteriaceae</taxon>
        <taxon>Cellulophaga</taxon>
    </lineage>
</organism>
<proteinExistence type="predicted"/>
<evidence type="ECO:0000313" key="1">
    <source>
        <dbReference type="EMBL" id="SFW43865.1"/>
    </source>
</evidence>